<reference evidence="1 2" key="1">
    <citation type="submission" date="2020-08" db="EMBL/GenBank/DDBJ databases">
        <title>Whole genome shotgun sequence of Actinoplanes ianthinogenes NBRC 13996.</title>
        <authorList>
            <person name="Komaki H."/>
            <person name="Tamura T."/>
        </authorList>
    </citation>
    <scope>NUCLEOTIDE SEQUENCE [LARGE SCALE GENOMIC DNA]</scope>
    <source>
        <strain evidence="1 2">NBRC 13996</strain>
    </source>
</reference>
<keyword evidence="2" id="KW-1185">Reference proteome</keyword>
<protein>
    <recommendedName>
        <fullName evidence="3">TFIIB-type zinc ribbon-containing protein</fullName>
    </recommendedName>
</protein>
<gene>
    <name evidence="1" type="ORF">Aiant_89970</name>
</gene>
<organism evidence="1 2">
    <name type="scientific">Actinoplanes ianthinogenes</name>
    <dbReference type="NCBI Taxonomy" id="122358"/>
    <lineage>
        <taxon>Bacteria</taxon>
        <taxon>Bacillati</taxon>
        <taxon>Actinomycetota</taxon>
        <taxon>Actinomycetes</taxon>
        <taxon>Micromonosporales</taxon>
        <taxon>Micromonosporaceae</taxon>
        <taxon>Actinoplanes</taxon>
    </lineage>
</organism>
<dbReference type="EMBL" id="AP023356">
    <property type="protein sequence ID" value="BCJ48340.1"/>
    <property type="molecule type" value="Genomic_DNA"/>
</dbReference>
<dbReference type="Proteomes" id="UP000676967">
    <property type="component" value="Chromosome"/>
</dbReference>
<accession>A0ABN6CSW0</accession>
<name>A0ABN6CSW0_9ACTN</name>
<evidence type="ECO:0000313" key="2">
    <source>
        <dbReference type="Proteomes" id="UP000676967"/>
    </source>
</evidence>
<proteinExistence type="predicted"/>
<dbReference type="RefSeq" id="WP_189335499.1">
    <property type="nucleotide sequence ID" value="NZ_AP023356.1"/>
</dbReference>
<sequence length="163" mass="18463">MDTRRFLDPSTRLYALAADDIEVVCPRCAARALVVPQRVDGTSVLSWPRRLICTSCASTASWSPRGQASHWGAPVDPFFQLPLWLQADCCGRTLWAFNEAHLTLLHDYVAAHLRERARADPGLTLVARLPRWVKAAKHRDEVLRTITRLRQSREPARTSVQRP</sequence>
<evidence type="ECO:0008006" key="3">
    <source>
        <dbReference type="Google" id="ProtNLM"/>
    </source>
</evidence>
<evidence type="ECO:0000313" key="1">
    <source>
        <dbReference type="EMBL" id="BCJ48340.1"/>
    </source>
</evidence>